<evidence type="ECO:0000256" key="1">
    <source>
        <dbReference type="ARBA" id="ARBA00022614"/>
    </source>
</evidence>
<dbReference type="InterPro" id="IPR001611">
    <property type="entry name" value="Leu-rich_rpt"/>
</dbReference>
<dbReference type="InterPro" id="IPR050216">
    <property type="entry name" value="LRR_domain-containing"/>
</dbReference>
<dbReference type="PANTHER" id="PTHR48051">
    <property type="match status" value="1"/>
</dbReference>
<dbReference type="EMBL" id="JAIQCJ010000625">
    <property type="protein sequence ID" value="KAJ8794994.1"/>
    <property type="molecule type" value="Genomic_DNA"/>
</dbReference>
<dbReference type="Proteomes" id="UP001159641">
    <property type="component" value="Unassembled WGS sequence"/>
</dbReference>
<protein>
    <recommendedName>
        <fullName evidence="5">Leucine-rich repeat-containing protein 20</fullName>
    </recommendedName>
</protein>
<dbReference type="PANTHER" id="PTHR48051:SF1">
    <property type="entry name" value="RAS SUPPRESSOR PROTEIN 1"/>
    <property type="match status" value="1"/>
</dbReference>
<sequence>MILEGPVDPSGPQAHGYLAECKLVSFPIGIYKILRNVTDQIHLITLANNELKSLTSKFMTTFRQLQEVLLSWGRGRLSGRFSSSSLQLSISLEPAAEEGLDFREQPSLGNEMLGRGMILTMQESSKMMLCDFSCDVSLCSRSSQRTFQGSQGTDPELHLEGNFLQDLPNEVSTLRHLKAIDLSRNQFHDFPEQLTTLPALETINMEENEIVDVPVEKLAAMPALRSVNLRFNPLNAEVRVIAPPLIKFDMLMSPEDARASPP</sequence>
<dbReference type="Gene3D" id="3.80.10.10">
    <property type="entry name" value="Ribonuclease Inhibitor"/>
    <property type="match status" value="1"/>
</dbReference>
<dbReference type="AlphaFoldDB" id="A0AB34HUC3"/>
<dbReference type="SUPFAM" id="SSF52075">
    <property type="entry name" value="Outer arm dynein light chain 1"/>
    <property type="match status" value="1"/>
</dbReference>
<name>A0AB34HUC3_ESCRO</name>
<evidence type="ECO:0000313" key="4">
    <source>
        <dbReference type="Proteomes" id="UP001159641"/>
    </source>
</evidence>
<evidence type="ECO:0008006" key="5">
    <source>
        <dbReference type="Google" id="ProtNLM"/>
    </source>
</evidence>
<evidence type="ECO:0000313" key="3">
    <source>
        <dbReference type="EMBL" id="KAJ8794994.1"/>
    </source>
</evidence>
<dbReference type="Pfam" id="PF13855">
    <property type="entry name" value="LRR_8"/>
    <property type="match status" value="1"/>
</dbReference>
<reference evidence="3 4" key="1">
    <citation type="submission" date="2022-11" db="EMBL/GenBank/DDBJ databases">
        <title>Whole genome sequence of Eschrichtius robustus ER-17-0199.</title>
        <authorList>
            <person name="Bruniche-Olsen A."/>
            <person name="Black A.N."/>
            <person name="Fields C.J."/>
            <person name="Walden K."/>
            <person name="Dewoody J.A."/>
        </authorList>
    </citation>
    <scope>NUCLEOTIDE SEQUENCE [LARGE SCALE GENOMIC DNA]</scope>
    <source>
        <strain evidence="3">ER-17-0199</strain>
        <tissue evidence="3">Blubber</tissue>
    </source>
</reference>
<evidence type="ECO:0000256" key="2">
    <source>
        <dbReference type="ARBA" id="ARBA00022737"/>
    </source>
</evidence>
<keyword evidence="2" id="KW-0677">Repeat</keyword>
<comment type="caution">
    <text evidence="3">The sequence shown here is derived from an EMBL/GenBank/DDBJ whole genome shotgun (WGS) entry which is preliminary data.</text>
</comment>
<proteinExistence type="predicted"/>
<dbReference type="GO" id="GO:0005737">
    <property type="term" value="C:cytoplasm"/>
    <property type="evidence" value="ECO:0007669"/>
    <property type="project" value="TreeGrafter"/>
</dbReference>
<keyword evidence="1" id="KW-0433">Leucine-rich repeat</keyword>
<dbReference type="InterPro" id="IPR032675">
    <property type="entry name" value="LRR_dom_sf"/>
</dbReference>
<keyword evidence="4" id="KW-1185">Reference proteome</keyword>
<gene>
    <name evidence="3" type="ORF">J1605_018581</name>
</gene>
<accession>A0AB34HUC3</accession>
<organism evidence="3 4">
    <name type="scientific">Eschrichtius robustus</name>
    <name type="common">California gray whale</name>
    <name type="synonym">Eschrichtius gibbosus</name>
    <dbReference type="NCBI Taxonomy" id="9764"/>
    <lineage>
        <taxon>Eukaryota</taxon>
        <taxon>Metazoa</taxon>
        <taxon>Chordata</taxon>
        <taxon>Craniata</taxon>
        <taxon>Vertebrata</taxon>
        <taxon>Euteleostomi</taxon>
        <taxon>Mammalia</taxon>
        <taxon>Eutheria</taxon>
        <taxon>Laurasiatheria</taxon>
        <taxon>Artiodactyla</taxon>
        <taxon>Whippomorpha</taxon>
        <taxon>Cetacea</taxon>
        <taxon>Mysticeti</taxon>
        <taxon>Eschrichtiidae</taxon>
        <taxon>Eschrichtius</taxon>
    </lineage>
</organism>